<proteinExistence type="inferred from homology"/>
<gene>
    <name evidence="3" type="ORF">ACX51_15570</name>
</gene>
<evidence type="ECO:0000259" key="2">
    <source>
        <dbReference type="Pfam" id="PF00535"/>
    </source>
</evidence>
<protein>
    <recommendedName>
        <fullName evidence="2">Glycosyltransferase 2-like domain-containing protein</fullName>
    </recommendedName>
</protein>
<dbReference type="InterPro" id="IPR050834">
    <property type="entry name" value="Glycosyltransf_2"/>
</dbReference>
<dbReference type="Proteomes" id="UP000237433">
    <property type="component" value="Unassembled WGS sequence"/>
</dbReference>
<dbReference type="AlphaFoldDB" id="A0ABD6VWF8"/>
<comment type="similarity">
    <text evidence="1">Belongs to the glycosyltransferase 2 family.</text>
</comment>
<dbReference type="CDD" id="cd04196">
    <property type="entry name" value="GT_2_like_d"/>
    <property type="match status" value="1"/>
</dbReference>
<comment type="caution">
    <text evidence="3">The sequence shown here is derived from an EMBL/GenBank/DDBJ whole genome shotgun (WGS) entry which is preliminary data.</text>
</comment>
<evidence type="ECO:0000256" key="1">
    <source>
        <dbReference type="ARBA" id="ARBA00006739"/>
    </source>
</evidence>
<dbReference type="SUPFAM" id="SSF53448">
    <property type="entry name" value="Nucleotide-diphospho-sugar transferases"/>
    <property type="match status" value="1"/>
</dbReference>
<dbReference type="Gene3D" id="3.90.550.10">
    <property type="entry name" value="Spore Coat Polysaccharide Biosynthesis Protein SpsA, Chain A"/>
    <property type="match status" value="1"/>
</dbReference>
<evidence type="ECO:0000313" key="4">
    <source>
        <dbReference type="Proteomes" id="UP000237433"/>
    </source>
</evidence>
<dbReference type="InterPro" id="IPR001173">
    <property type="entry name" value="Glyco_trans_2-like"/>
</dbReference>
<name>A0ABD6VWF8_LACPA</name>
<reference evidence="3 4" key="1">
    <citation type="journal article" date="2015" name="J. Am. Soc. Brew. Chem.">
        <title>Dissolved carbon dioxide selects for lactic acid bacteria able to grow in and spoil packaged beer.</title>
        <authorList>
            <person name="Bergsveinson J."/>
            <person name="Redekop A."/>
            <person name="Zoerb S."/>
            <person name="Ziola B."/>
        </authorList>
    </citation>
    <scope>NUCLEOTIDE SEQUENCE [LARGE SCALE GENOMIC DNA]</scope>
    <source>
        <strain evidence="3 4">CCC B1205</strain>
    </source>
</reference>
<organism evidence="3 4">
    <name type="scientific">Lacticaseibacillus paracasei</name>
    <name type="common">Lactobacillus paracasei</name>
    <dbReference type="NCBI Taxonomy" id="1597"/>
    <lineage>
        <taxon>Bacteria</taxon>
        <taxon>Bacillati</taxon>
        <taxon>Bacillota</taxon>
        <taxon>Bacilli</taxon>
        <taxon>Lactobacillales</taxon>
        <taxon>Lactobacillaceae</taxon>
        <taxon>Lacticaseibacillus</taxon>
    </lineage>
</organism>
<feature type="domain" description="Glycosyltransferase 2-like" evidence="2">
    <location>
        <begin position="7"/>
        <end position="149"/>
    </location>
</feature>
<dbReference type="EMBL" id="LGIY01000053">
    <property type="protein sequence ID" value="POE38463.1"/>
    <property type="molecule type" value="Genomic_DNA"/>
</dbReference>
<accession>A0ABD6VWF8</accession>
<evidence type="ECO:0000313" key="3">
    <source>
        <dbReference type="EMBL" id="POE38463.1"/>
    </source>
</evidence>
<dbReference type="InterPro" id="IPR029044">
    <property type="entry name" value="Nucleotide-diphossugar_trans"/>
</dbReference>
<dbReference type="Pfam" id="PF00535">
    <property type="entry name" value="Glycos_transf_2"/>
    <property type="match status" value="1"/>
</dbReference>
<dbReference type="PANTHER" id="PTHR43685">
    <property type="entry name" value="GLYCOSYLTRANSFERASE"/>
    <property type="match status" value="1"/>
</dbReference>
<sequence length="305" mass="35309">MYSESAILMATYNGEKFISDQIFSIQNQTRTNWRLYIRDDGSTDRTMSIIEKFVNEDPRIKLISDKDGNIGVKRGFMRLLRMTKAEYYFFSDQDDIWLPDKMDETIKKFETHSSKTPVLVHTNLTTVDEKLGILNRNFHPISNKIDNLNVMLASNSVTGCTMAVNHALREKIYNDPAELMIMHDWWMGLCAVTLGSIEYVQKPTILYRQHATNQVGTDTTLREKINRVFSYNTEVRRAKDSFKQAGSFLRIHGFEITMSTKKIISAYAKLLEENSAKRVSILLKYSFKKQSFIGTVSLWYVVIMT</sequence>
<dbReference type="PANTHER" id="PTHR43685:SF11">
    <property type="entry name" value="GLYCOSYLTRANSFERASE TAGX-RELATED"/>
    <property type="match status" value="1"/>
</dbReference>